<dbReference type="GO" id="GO:0043625">
    <property type="term" value="C:delta DNA polymerase complex"/>
    <property type="evidence" value="ECO:0007669"/>
    <property type="project" value="TreeGrafter"/>
</dbReference>
<dbReference type="PANTHER" id="PTHR14303:SF0">
    <property type="entry name" value="DNA POLYMERASE DELTA SUBUNIT 4"/>
    <property type="match status" value="1"/>
</dbReference>
<organism evidence="1 2">
    <name type="scientific">Acer saccharum</name>
    <name type="common">Sugar maple</name>
    <dbReference type="NCBI Taxonomy" id="4024"/>
    <lineage>
        <taxon>Eukaryota</taxon>
        <taxon>Viridiplantae</taxon>
        <taxon>Streptophyta</taxon>
        <taxon>Embryophyta</taxon>
        <taxon>Tracheophyta</taxon>
        <taxon>Spermatophyta</taxon>
        <taxon>Magnoliopsida</taxon>
        <taxon>eudicotyledons</taxon>
        <taxon>Gunneridae</taxon>
        <taxon>Pentapetalae</taxon>
        <taxon>rosids</taxon>
        <taxon>malvids</taxon>
        <taxon>Sapindales</taxon>
        <taxon>Sapindaceae</taxon>
        <taxon>Hippocastanoideae</taxon>
        <taxon>Acereae</taxon>
        <taxon>Acer</taxon>
    </lineage>
</organism>
<dbReference type="GO" id="GO:0006261">
    <property type="term" value="P:DNA-templated DNA replication"/>
    <property type="evidence" value="ECO:0007669"/>
    <property type="project" value="TreeGrafter"/>
</dbReference>
<dbReference type="Proteomes" id="UP001168877">
    <property type="component" value="Unassembled WGS sequence"/>
</dbReference>
<reference evidence="1" key="1">
    <citation type="journal article" date="2022" name="Plant J.">
        <title>Strategies of tolerance reflected in two North American maple genomes.</title>
        <authorList>
            <person name="McEvoy S.L."/>
            <person name="Sezen U.U."/>
            <person name="Trouern-Trend A."/>
            <person name="McMahon S.M."/>
            <person name="Schaberg P.G."/>
            <person name="Yang J."/>
            <person name="Wegrzyn J.L."/>
            <person name="Swenson N.G."/>
        </authorList>
    </citation>
    <scope>NUCLEOTIDE SEQUENCE</scope>
    <source>
        <strain evidence="1">NS2018</strain>
    </source>
</reference>
<reference evidence="1" key="2">
    <citation type="submission" date="2023-06" db="EMBL/GenBank/DDBJ databases">
        <authorList>
            <person name="Swenson N.G."/>
            <person name="Wegrzyn J.L."/>
            <person name="Mcevoy S.L."/>
        </authorList>
    </citation>
    <scope>NUCLEOTIDE SEQUENCE</scope>
    <source>
        <strain evidence="1">NS2018</strain>
        <tissue evidence="1">Leaf</tissue>
    </source>
</reference>
<accession>A0AA39S9I4</accession>
<name>A0AA39S9I4_ACESA</name>
<dbReference type="AlphaFoldDB" id="A0AA39S9I4"/>
<sequence>MALFRIPGDIMALFSDDYDGKESVLRQFDLNMANGPCLGMSRQARWECANRLGLNPPKEIEGMLNGGKVQAGCLWDGRI</sequence>
<dbReference type="Pfam" id="PF04081">
    <property type="entry name" value="DNA_pol_delta_4"/>
    <property type="match status" value="1"/>
</dbReference>
<dbReference type="PANTHER" id="PTHR14303">
    <property type="entry name" value="DNA POLYMERASE DELTA SUBUNIT 4"/>
    <property type="match status" value="1"/>
</dbReference>
<evidence type="ECO:0000313" key="1">
    <source>
        <dbReference type="EMBL" id="KAK0593536.1"/>
    </source>
</evidence>
<protein>
    <submittedName>
        <fullName evidence="1">Uncharacterized protein</fullName>
    </submittedName>
</protein>
<proteinExistence type="predicted"/>
<keyword evidence="2" id="KW-1185">Reference proteome</keyword>
<dbReference type="InterPro" id="IPR007218">
    <property type="entry name" value="DNA_pol_delta_4"/>
</dbReference>
<dbReference type="GO" id="GO:0000731">
    <property type="term" value="P:DNA synthesis involved in DNA repair"/>
    <property type="evidence" value="ECO:0007669"/>
    <property type="project" value="InterPro"/>
</dbReference>
<evidence type="ECO:0000313" key="2">
    <source>
        <dbReference type="Proteomes" id="UP001168877"/>
    </source>
</evidence>
<dbReference type="EMBL" id="JAUESC010000380">
    <property type="protein sequence ID" value="KAK0593536.1"/>
    <property type="molecule type" value="Genomic_DNA"/>
</dbReference>
<dbReference type="GO" id="GO:0003887">
    <property type="term" value="F:DNA-directed DNA polymerase activity"/>
    <property type="evidence" value="ECO:0007669"/>
    <property type="project" value="TreeGrafter"/>
</dbReference>
<gene>
    <name evidence="1" type="ORF">LWI29_038203</name>
</gene>
<comment type="caution">
    <text evidence="1">The sequence shown here is derived from an EMBL/GenBank/DDBJ whole genome shotgun (WGS) entry which is preliminary data.</text>
</comment>